<protein>
    <recommendedName>
        <fullName evidence="15">S-adenosylmethionine decarboxylase proenzyme</fullName>
        <shortName evidence="15">AdoMetDC</shortName>
        <shortName evidence="15">SAMDC</shortName>
        <ecNumber evidence="15">4.1.1.50</ecNumber>
    </recommendedName>
    <component>
        <recommendedName>
            <fullName evidence="15">S-adenosylmethionine decarboxylase beta chain</fullName>
        </recommendedName>
    </component>
    <component>
        <recommendedName>
            <fullName evidence="15">S-adenosylmethionine decarboxylase alpha chain</fullName>
        </recommendedName>
    </component>
</protein>
<dbReference type="Pfam" id="PF02675">
    <property type="entry name" value="AdoMet_dc"/>
    <property type="match status" value="1"/>
</dbReference>
<keyword evidence="3 15" id="KW-0949">S-adenosyl-L-methionine</keyword>
<feature type="chain" id="PRO_5035018259" description="S-adenosylmethionine decarboxylase beta chain" evidence="15">
    <location>
        <begin position="1"/>
        <end position="57"/>
    </location>
</feature>
<dbReference type="Gene3D" id="3.30.360.110">
    <property type="entry name" value="S-adenosylmethionine decarboxylase domain"/>
    <property type="match status" value="1"/>
</dbReference>
<dbReference type="UniPathway" id="UPA00331">
    <property type="reaction ID" value="UER00451"/>
</dbReference>
<dbReference type="KEGG" id="moz:MoryE10_07210"/>
<reference evidence="16" key="1">
    <citation type="submission" date="2019-06" db="EMBL/GenBank/DDBJ databases">
        <title>Complete genome sequence of Methylogaea oryzae strain JCM16910.</title>
        <authorList>
            <person name="Asakawa S."/>
        </authorList>
    </citation>
    <scope>NUCLEOTIDE SEQUENCE</scope>
    <source>
        <strain evidence="16">E10</strain>
    </source>
</reference>
<dbReference type="InterPro" id="IPR003826">
    <property type="entry name" value="AdoMetDC_fam_prok"/>
</dbReference>
<keyword evidence="8 15" id="KW-0865">Zymogen</keyword>
<evidence type="ECO:0000256" key="3">
    <source>
        <dbReference type="ARBA" id="ARBA00022691"/>
    </source>
</evidence>
<evidence type="ECO:0000256" key="5">
    <source>
        <dbReference type="ARBA" id="ARBA00022813"/>
    </source>
</evidence>
<name>A0A8D4VLP8_9GAMM</name>
<evidence type="ECO:0000256" key="9">
    <source>
        <dbReference type="ARBA" id="ARBA00023239"/>
    </source>
</evidence>
<feature type="active site" description="Proton acceptor; for processing activity" evidence="15">
    <location>
        <position position="63"/>
    </location>
</feature>
<comment type="similarity">
    <text evidence="14 15">Belongs to the prokaryotic AdoMetDC family. Type 1 subfamily.</text>
</comment>
<evidence type="ECO:0000256" key="11">
    <source>
        <dbReference type="ARBA" id="ARBA00023317"/>
    </source>
</evidence>
<dbReference type="RefSeq" id="WP_217994980.1">
    <property type="nucleotide sequence ID" value="NZ_AP019782.1"/>
</dbReference>
<comment type="cofactor">
    <cofactor evidence="15">
        <name>pyruvate</name>
        <dbReference type="ChEBI" id="CHEBI:15361"/>
    </cofactor>
    <text evidence="15">Binds 1 pyruvoyl group covalently per subunit.</text>
</comment>
<evidence type="ECO:0000313" key="16">
    <source>
        <dbReference type="EMBL" id="BBL70115.1"/>
    </source>
</evidence>
<comment type="subunit">
    <text evidence="2 15">Heterotetramer of two alpha and two beta chains arranged as a dimer of alpha/beta heterodimers.</text>
</comment>
<dbReference type="InterPro" id="IPR016067">
    <property type="entry name" value="S-AdoMet_deCO2ase_core"/>
</dbReference>
<comment type="pathway">
    <text evidence="1 15">Amine and polyamine biosynthesis; S-adenosylmethioninamine biosynthesis; S-adenosylmethioninamine from S-adenosyl-L-methionine: step 1/1.</text>
</comment>
<keyword evidence="6 15" id="KW-0745">Spermidine biosynthesis</keyword>
<dbReference type="FunFam" id="3.30.360.110:FF:000001">
    <property type="entry name" value="S-adenosylmethionine decarboxylase proenzyme"/>
    <property type="match status" value="1"/>
</dbReference>
<accession>A0A8D4VLP8</accession>
<dbReference type="EC" id="4.1.1.50" evidence="15"/>
<evidence type="ECO:0000256" key="8">
    <source>
        <dbReference type="ARBA" id="ARBA00023145"/>
    </source>
</evidence>
<dbReference type="GO" id="GO:0005829">
    <property type="term" value="C:cytosol"/>
    <property type="evidence" value="ECO:0007669"/>
    <property type="project" value="TreeGrafter"/>
</dbReference>
<feature type="modified residue" description="Pyruvic acid (Ser); by autocatalysis" evidence="15">
    <location>
        <position position="58"/>
    </location>
</feature>
<evidence type="ECO:0000313" key="17">
    <source>
        <dbReference type="Proteomes" id="UP000824988"/>
    </source>
</evidence>
<dbReference type="InterPro" id="IPR042286">
    <property type="entry name" value="AdoMetDC_C"/>
</dbReference>
<evidence type="ECO:0000256" key="10">
    <source>
        <dbReference type="ARBA" id="ARBA00023270"/>
    </source>
</evidence>
<evidence type="ECO:0000256" key="12">
    <source>
        <dbReference type="ARBA" id="ARBA00048112"/>
    </source>
</evidence>
<keyword evidence="4 15" id="KW-0210">Decarboxylase</keyword>
<comment type="function">
    <text evidence="13 15">Catalyzes the decarboxylation of S-adenosylmethionine to S-adenosylmethioninamine (dcAdoMet), the propylamine donor required for the synthesis of the polyamines spermine and spermidine from the diamine putrescine.</text>
</comment>
<sequence>MHMILELYDCEAGQFDDVQWVEQVMVGAAKAANATIISVSFNKFNPIGISGVVVISESHLTIHTWPEYKYAAIDIFTCGDVLDGDAAVNYLKTAFESDRIDVRRLDRGQI</sequence>
<evidence type="ECO:0000256" key="7">
    <source>
        <dbReference type="ARBA" id="ARBA00023115"/>
    </source>
</evidence>
<keyword evidence="5 15" id="KW-0068">Autocatalytic cleavage</keyword>
<dbReference type="PANTHER" id="PTHR33866:SF2">
    <property type="entry name" value="S-ADENOSYLMETHIONINE DECARBOXYLASE PROENZYME"/>
    <property type="match status" value="1"/>
</dbReference>
<evidence type="ECO:0000256" key="1">
    <source>
        <dbReference type="ARBA" id="ARBA00004911"/>
    </source>
</evidence>
<feature type="site" description="Cleavage (non-hydrolytic); by autolysis" evidence="15">
    <location>
        <begin position="57"/>
        <end position="58"/>
    </location>
</feature>
<dbReference type="NCBIfam" id="TIGR03330">
    <property type="entry name" value="SAM_DCase_Bsu"/>
    <property type="match status" value="1"/>
</dbReference>
<feature type="active site" description="Proton donor; for catalytic activity" evidence="15">
    <location>
        <position position="78"/>
    </location>
</feature>
<dbReference type="HAMAP" id="MF_00464">
    <property type="entry name" value="AdoMetDC_1"/>
    <property type="match status" value="1"/>
</dbReference>
<keyword evidence="9 15" id="KW-0456">Lyase</keyword>
<dbReference type="EMBL" id="AP019782">
    <property type="protein sequence ID" value="BBL70115.1"/>
    <property type="molecule type" value="Genomic_DNA"/>
</dbReference>
<dbReference type="Gene3D" id="3.30.160.750">
    <property type="match status" value="1"/>
</dbReference>
<evidence type="ECO:0000256" key="6">
    <source>
        <dbReference type="ARBA" id="ARBA00023066"/>
    </source>
</evidence>
<dbReference type="SUPFAM" id="SSF56276">
    <property type="entry name" value="S-adenosylmethionine decarboxylase"/>
    <property type="match status" value="1"/>
</dbReference>
<dbReference type="InterPro" id="IPR042284">
    <property type="entry name" value="AdoMetDC_N"/>
</dbReference>
<dbReference type="InterPro" id="IPR017716">
    <property type="entry name" value="S-AdoMet_deCOase_pro-enz"/>
</dbReference>
<keyword evidence="17" id="KW-1185">Reference proteome</keyword>
<evidence type="ECO:0000256" key="15">
    <source>
        <dbReference type="HAMAP-Rule" id="MF_00464"/>
    </source>
</evidence>
<dbReference type="PANTHER" id="PTHR33866">
    <property type="entry name" value="S-ADENOSYLMETHIONINE DECARBOXYLASE PROENZYME"/>
    <property type="match status" value="1"/>
</dbReference>
<gene>
    <name evidence="15" type="primary">speH</name>
    <name evidence="16" type="ORF">MoryE10_07210</name>
</gene>
<keyword evidence="10 15" id="KW-0704">Schiff base</keyword>
<feature type="active site" description="Schiff-base intermediate with substrate; via pyruvic acid" evidence="15">
    <location>
        <position position="58"/>
    </location>
</feature>
<proteinExistence type="inferred from homology"/>
<keyword evidence="11 15" id="KW-0670">Pyruvate</keyword>
<dbReference type="GO" id="GO:0004014">
    <property type="term" value="F:adenosylmethionine decarboxylase activity"/>
    <property type="evidence" value="ECO:0007669"/>
    <property type="project" value="UniProtKB-UniRule"/>
</dbReference>
<feature type="chain" id="PRO_5035018258" description="S-adenosylmethionine decarboxylase alpha chain" evidence="15">
    <location>
        <begin position="58"/>
        <end position="110"/>
    </location>
</feature>
<evidence type="ECO:0000256" key="14">
    <source>
        <dbReference type="ARBA" id="ARBA00061583"/>
    </source>
</evidence>
<dbReference type="AlphaFoldDB" id="A0A8D4VLP8"/>
<evidence type="ECO:0000256" key="13">
    <source>
        <dbReference type="ARBA" id="ARBA00056215"/>
    </source>
</evidence>
<comment type="catalytic activity">
    <reaction evidence="12 15">
        <text>S-adenosyl-L-methionine + H(+) = S-adenosyl 3-(methylsulfanyl)propylamine + CO2</text>
        <dbReference type="Rhea" id="RHEA:15981"/>
        <dbReference type="ChEBI" id="CHEBI:15378"/>
        <dbReference type="ChEBI" id="CHEBI:16526"/>
        <dbReference type="ChEBI" id="CHEBI:57443"/>
        <dbReference type="ChEBI" id="CHEBI:59789"/>
        <dbReference type="EC" id="4.1.1.50"/>
    </reaction>
</comment>
<keyword evidence="7 15" id="KW-0620">Polyamine biosynthesis</keyword>
<dbReference type="GO" id="GO:0008295">
    <property type="term" value="P:spermidine biosynthetic process"/>
    <property type="evidence" value="ECO:0007669"/>
    <property type="project" value="UniProtKB-UniRule"/>
</dbReference>
<comment type="PTM">
    <text evidence="15">Is synthesized initially as an inactive proenzyme. Formation of the active enzyme involves a self-maturation process in which the active site pyruvoyl group is generated from an internal serine residue via an autocatalytic post-translational modification. Two non-identical subunits are generated from the proenzyme in this reaction, and the pyruvate is formed at the N-terminus of the alpha chain, which is derived from the carboxyl end of the proenzyme. The post-translation cleavage follows an unusual pathway, termed non-hydrolytic serinolysis, in which the side chain hydroxyl group of the serine supplies its oxygen atom to form the C-terminus of the beta chain, while the remainder of the serine residue undergoes an oxidative deamination to produce ammonia and the pyruvoyl group blocking the N-terminus of the alpha chain.</text>
</comment>
<organism evidence="16 17">
    <name type="scientific">Methylogaea oryzae</name>
    <dbReference type="NCBI Taxonomy" id="1295382"/>
    <lineage>
        <taxon>Bacteria</taxon>
        <taxon>Pseudomonadati</taxon>
        <taxon>Pseudomonadota</taxon>
        <taxon>Gammaproteobacteria</taxon>
        <taxon>Methylococcales</taxon>
        <taxon>Methylococcaceae</taxon>
        <taxon>Methylogaea</taxon>
    </lineage>
</organism>
<evidence type="ECO:0000256" key="2">
    <source>
        <dbReference type="ARBA" id="ARBA00011601"/>
    </source>
</evidence>
<dbReference type="Proteomes" id="UP000824988">
    <property type="component" value="Chromosome"/>
</dbReference>
<evidence type="ECO:0000256" key="4">
    <source>
        <dbReference type="ARBA" id="ARBA00022793"/>
    </source>
</evidence>